<dbReference type="GO" id="GO:0071966">
    <property type="term" value="P:fungal-type cell wall polysaccharide metabolic process"/>
    <property type="evidence" value="ECO:0007669"/>
    <property type="project" value="TreeGrafter"/>
</dbReference>
<evidence type="ECO:0000259" key="2">
    <source>
        <dbReference type="Pfam" id="PF11790"/>
    </source>
</evidence>
<keyword evidence="4" id="KW-1185">Reference proteome</keyword>
<dbReference type="EMBL" id="KZ678132">
    <property type="protein sequence ID" value="PSN69618.1"/>
    <property type="molecule type" value="Genomic_DNA"/>
</dbReference>
<dbReference type="InterPro" id="IPR024655">
    <property type="entry name" value="Asl1_glyco_hydro_catalytic"/>
</dbReference>
<dbReference type="OrthoDB" id="5985073at2759"/>
<reference evidence="3 4" key="1">
    <citation type="journal article" date="2018" name="Front. Microbiol.">
        <title>Genome-Wide Analysis of Corynespora cassiicola Leaf Fall Disease Putative Effectors.</title>
        <authorList>
            <person name="Lopez D."/>
            <person name="Ribeiro S."/>
            <person name="Label P."/>
            <person name="Fumanal B."/>
            <person name="Venisse J.S."/>
            <person name="Kohler A."/>
            <person name="de Oliveira R.R."/>
            <person name="Labutti K."/>
            <person name="Lipzen A."/>
            <person name="Lail K."/>
            <person name="Bauer D."/>
            <person name="Ohm R.A."/>
            <person name="Barry K.W."/>
            <person name="Spatafora J."/>
            <person name="Grigoriev I.V."/>
            <person name="Martin F.M."/>
            <person name="Pujade-Renaud V."/>
        </authorList>
    </citation>
    <scope>NUCLEOTIDE SEQUENCE [LARGE SCALE GENOMIC DNA]</scope>
    <source>
        <strain evidence="3 4">Philippines</strain>
    </source>
</reference>
<dbReference type="InterPro" id="IPR053183">
    <property type="entry name" value="ASL1"/>
</dbReference>
<dbReference type="GO" id="GO:0009277">
    <property type="term" value="C:fungal-type cell wall"/>
    <property type="evidence" value="ECO:0007669"/>
    <property type="project" value="TreeGrafter"/>
</dbReference>
<dbReference type="SUPFAM" id="SSF51445">
    <property type="entry name" value="(Trans)glycosidases"/>
    <property type="match status" value="1"/>
</dbReference>
<protein>
    <recommendedName>
        <fullName evidence="2">Asl1-like glycosyl hydrolase catalytic domain-containing protein</fullName>
    </recommendedName>
</protein>
<dbReference type="Pfam" id="PF11790">
    <property type="entry name" value="Glyco_hydro_cc"/>
    <property type="match status" value="1"/>
</dbReference>
<accession>A0A2T2NX03</accession>
<feature type="signal peptide" evidence="1">
    <location>
        <begin position="1"/>
        <end position="17"/>
    </location>
</feature>
<dbReference type="STRING" id="1448308.A0A2T2NX03"/>
<evidence type="ECO:0000256" key="1">
    <source>
        <dbReference type="SAM" id="SignalP"/>
    </source>
</evidence>
<evidence type="ECO:0000313" key="3">
    <source>
        <dbReference type="EMBL" id="PSN69618.1"/>
    </source>
</evidence>
<organism evidence="3 4">
    <name type="scientific">Corynespora cassiicola Philippines</name>
    <dbReference type="NCBI Taxonomy" id="1448308"/>
    <lineage>
        <taxon>Eukaryota</taxon>
        <taxon>Fungi</taxon>
        <taxon>Dikarya</taxon>
        <taxon>Ascomycota</taxon>
        <taxon>Pezizomycotina</taxon>
        <taxon>Dothideomycetes</taxon>
        <taxon>Pleosporomycetidae</taxon>
        <taxon>Pleosporales</taxon>
        <taxon>Corynesporascaceae</taxon>
        <taxon>Corynespora</taxon>
    </lineage>
</organism>
<proteinExistence type="predicted"/>
<dbReference type="Proteomes" id="UP000240883">
    <property type="component" value="Unassembled WGS sequence"/>
</dbReference>
<gene>
    <name evidence="3" type="ORF">BS50DRAFT_585159</name>
</gene>
<dbReference type="PANTHER" id="PTHR34154">
    <property type="entry name" value="ALKALI-SENSITIVE LINKAGE PROTEIN 1"/>
    <property type="match status" value="1"/>
</dbReference>
<dbReference type="InterPro" id="IPR017853">
    <property type="entry name" value="GH"/>
</dbReference>
<evidence type="ECO:0000313" key="4">
    <source>
        <dbReference type="Proteomes" id="UP000240883"/>
    </source>
</evidence>
<sequence>MYFILYIFLSVIDLVSSAPIIEPGIHLRNVTNKHGGPYKRGLPFNDPQVTKFFQDANSKVSWMYNWYSTVDNAADSYEFVPMLWSDAKSQTDIWGKNMDFWVHLGPGTTHALSFNEPDQCGNGGSCMLDVAKTVQAHRYFMEPLRKYGDKVKIVSPAVTNGVGDMGITYLKRFLDGCNGCQIDAVACHWYEKATNIDYFKKHIQDVHDATGRPVWITEFGAAGNKAEVINFLHVVLPWLNQQDWIERYAMFWAASGYLLNSAGKGLSEVGRVYNTY</sequence>
<dbReference type="AlphaFoldDB" id="A0A2T2NX03"/>
<name>A0A2T2NX03_CORCC</name>
<feature type="chain" id="PRO_5015485853" description="Asl1-like glycosyl hydrolase catalytic domain-containing protein" evidence="1">
    <location>
        <begin position="18"/>
        <end position="276"/>
    </location>
</feature>
<dbReference type="PANTHER" id="PTHR34154:SF10">
    <property type="entry name" value="ASL1-LIKE GLYCOSYL HYDROLASE CATALYTIC DOMAIN-CONTAINING PROTEIN"/>
    <property type="match status" value="1"/>
</dbReference>
<feature type="domain" description="Asl1-like glycosyl hydrolase catalytic" evidence="2">
    <location>
        <begin position="41"/>
        <end position="273"/>
    </location>
</feature>
<dbReference type="Gene3D" id="3.20.20.80">
    <property type="entry name" value="Glycosidases"/>
    <property type="match status" value="1"/>
</dbReference>
<keyword evidence="1" id="KW-0732">Signal</keyword>